<evidence type="ECO:0000256" key="6">
    <source>
        <dbReference type="SAM" id="Phobius"/>
    </source>
</evidence>
<feature type="transmembrane region" description="Helical" evidence="6">
    <location>
        <begin position="394"/>
        <end position="413"/>
    </location>
</feature>
<keyword evidence="5 6" id="KW-0472">Membrane</keyword>
<dbReference type="PANTHER" id="PTHR23513">
    <property type="entry name" value="INTEGRAL MEMBRANE EFFLUX PROTEIN-RELATED"/>
    <property type="match status" value="1"/>
</dbReference>
<feature type="transmembrane region" description="Helical" evidence="6">
    <location>
        <begin position="228"/>
        <end position="253"/>
    </location>
</feature>
<comment type="caution">
    <text evidence="8">The sequence shown here is derived from an EMBL/GenBank/DDBJ whole genome shotgun (WGS) entry which is preliminary data.</text>
</comment>
<feature type="transmembrane region" description="Helical" evidence="6">
    <location>
        <begin position="369"/>
        <end position="388"/>
    </location>
</feature>
<dbReference type="Gene3D" id="1.20.1250.20">
    <property type="entry name" value="MFS general substrate transporter like domains"/>
    <property type="match status" value="1"/>
</dbReference>
<evidence type="ECO:0000313" key="9">
    <source>
        <dbReference type="Proteomes" id="UP000535511"/>
    </source>
</evidence>
<feature type="transmembrane region" description="Helical" evidence="6">
    <location>
        <begin position="289"/>
        <end position="314"/>
    </location>
</feature>
<feature type="transmembrane region" description="Helical" evidence="6">
    <location>
        <begin position="82"/>
        <end position="102"/>
    </location>
</feature>
<dbReference type="PROSITE" id="PS50850">
    <property type="entry name" value="MFS"/>
    <property type="match status" value="1"/>
</dbReference>
<feature type="transmembrane region" description="Helical" evidence="6">
    <location>
        <begin position="58"/>
        <end position="75"/>
    </location>
</feature>
<evidence type="ECO:0000256" key="3">
    <source>
        <dbReference type="ARBA" id="ARBA00022692"/>
    </source>
</evidence>
<name>A0A7Y9E6B0_9ACTN</name>
<evidence type="ECO:0000256" key="1">
    <source>
        <dbReference type="ARBA" id="ARBA00004651"/>
    </source>
</evidence>
<dbReference type="GO" id="GO:0022857">
    <property type="term" value="F:transmembrane transporter activity"/>
    <property type="evidence" value="ECO:0007669"/>
    <property type="project" value="InterPro"/>
</dbReference>
<evidence type="ECO:0000259" key="7">
    <source>
        <dbReference type="PROSITE" id="PS50850"/>
    </source>
</evidence>
<evidence type="ECO:0000256" key="2">
    <source>
        <dbReference type="ARBA" id="ARBA00022475"/>
    </source>
</evidence>
<accession>A0A7Y9E6B0</accession>
<dbReference type="RefSeq" id="WP_179663374.1">
    <property type="nucleotide sequence ID" value="NZ_JACCBG010000001.1"/>
</dbReference>
<organism evidence="8 9">
    <name type="scientific">Nocardioides panaciterrulae</name>
    <dbReference type="NCBI Taxonomy" id="661492"/>
    <lineage>
        <taxon>Bacteria</taxon>
        <taxon>Bacillati</taxon>
        <taxon>Actinomycetota</taxon>
        <taxon>Actinomycetes</taxon>
        <taxon>Propionibacteriales</taxon>
        <taxon>Nocardioidaceae</taxon>
        <taxon>Nocardioides</taxon>
    </lineage>
</organism>
<feature type="transmembrane region" description="Helical" evidence="6">
    <location>
        <begin position="320"/>
        <end position="341"/>
    </location>
</feature>
<feature type="transmembrane region" description="Helical" evidence="6">
    <location>
        <begin position="259"/>
        <end position="277"/>
    </location>
</feature>
<dbReference type="AlphaFoldDB" id="A0A7Y9E6B0"/>
<keyword evidence="4 6" id="KW-1133">Transmembrane helix</keyword>
<dbReference type="PANTHER" id="PTHR23513:SF6">
    <property type="entry name" value="MAJOR FACILITATOR SUPERFAMILY ASSOCIATED DOMAIN-CONTAINING PROTEIN"/>
    <property type="match status" value="1"/>
</dbReference>
<proteinExistence type="predicted"/>
<evidence type="ECO:0000256" key="5">
    <source>
        <dbReference type="ARBA" id="ARBA00023136"/>
    </source>
</evidence>
<reference evidence="8 9" key="1">
    <citation type="submission" date="2020-07" db="EMBL/GenBank/DDBJ databases">
        <title>Sequencing the genomes of 1000 actinobacteria strains.</title>
        <authorList>
            <person name="Klenk H.-P."/>
        </authorList>
    </citation>
    <scope>NUCLEOTIDE SEQUENCE [LARGE SCALE GENOMIC DNA]</scope>
    <source>
        <strain evidence="8 9">DSM 21350</strain>
    </source>
</reference>
<sequence>MTGGDEPPGDVFGHHDFTRFWVAETVSGFGSYVTTMALQVLVVLSLHGSAGDVGLLNAARWTPYLLLGLVVGSLVERRRRRPVLVVTDLARAVLLLSIPVLWMVDDLSLPTLLVVMVVFGTMSLLNDAASQSFLPRLVPGPSLLAANARLDQSSSVAQTSGPVVAGGLVTAIGAPAAVLVDAVSYLVSALATASIRTPEPTPVPDGTPRHLRREIGEGLRWIYRHRMLAPVVLSTHGWFLCNSIVTTVFVPFALLRLGLSPFELGVAFAAAGVGGLLGSSVSTRVGMRWGAGGTVIACRAVMPLAWAVIVIAPVQNHGHASVLALVLAGGGQFLIGLAMGVENANEMAYQQAITPDELQGRMNTTRRSLNRAMIVIGAPLGGLLADAVGYRPVMVVAIVGFTLVAGGLAASPFRHARHGDSQGLVGLQERLGGG</sequence>
<dbReference type="InterPro" id="IPR036259">
    <property type="entry name" value="MFS_trans_sf"/>
</dbReference>
<dbReference type="InterPro" id="IPR020846">
    <property type="entry name" value="MFS_dom"/>
</dbReference>
<evidence type="ECO:0000256" key="4">
    <source>
        <dbReference type="ARBA" id="ARBA00022989"/>
    </source>
</evidence>
<feature type="transmembrane region" description="Helical" evidence="6">
    <location>
        <begin position="108"/>
        <end position="126"/>
    </location>
</feature>
<dbReference type="GO" id="GO:0005886">
    <property type="term" value="C:plasma membrane"/>
    <property type="evidence" value="ECO:0007669"/>
    <property type="project" value="UniProtKB-SubCell"/>
</dbReference>
<feature type="transmembrane region" description="Helical" evidence="6">
    <location>
        <begin position="29"/>
        <end position="46"/>
    </location>
</feature>
<dbReference type="EMBL" id="JACCBG010000001">
    <property type="protein sequence ID" value="NYD41656.1"/>
    <property type="molecule type" value="Genomic_DNA"/>
</dbReference>
<dbReference type="InterPro" id="IPR011701">
    <property type="entry name" value="MFS"/>
</dbReference>
<feature type="domain" description="Major facilitator superfamily (MFS) profile" evidence="7">
    <location>
        <begin position="324"/>
        <end position="434"/>
    </location>
</feature>
<gene>
    <name evidence="8" type="ORF">BJZ21_001739</name>
</gene>
<protein>
    <submittedName>
        <fullName evidence="8">Putative MFS family arabinose efflux permease</fullName>
    </submittedName>
</protein>
<dbReference type="Proteomes" id="UP000535511">
    <property type="component" value="Unassembled WGS sequence"/>
</dbReference>
<dbReference type="Pfam" id="PF07690">
    <property type="entry name" value="MFS_1"/>
    <property type="match status" value="1"/>
</dbReference>
<evidence type="ECO:0000313" key="8">
    <source>
        <dbReference type="EMBL" id="NYD41656.1"/>
    </source>
</evidence>
<keyword evidence="9" id="KW-1185">Reference proteome</keyword>
<comment type="subcellular location">
    <subcellularLocation>
        <location evidence="1">Cell membrane</location>
        <topology evidence="1">Multi-pass membrane protein</topology>
    </subcellularLocation>
</comment>
<keyword evidence="3 6" id="KW-0812">Transmembrane</keyword>
<dbReference type="CDD" id="cd06173">
    <property type="entry name" value="MFS_MefA_like"/>
    <property type="match status" value="1"/>
</dbReference>
<dbReference type="SUPFAM" id="SSF103473">
    <property type="entry name" value="MFS general substrate transporter"/>
    <property type="match status" value="1"/>
</dbReference>
<keyword evidence="2" id="KW-1003">Cell membrane</keyword>